<name>A0ABT8WPK0_9FLAO</name>
<protein>
    <submittedName>
        <fullName evidence="2">Uncharacterized protein</fullName>
    </submittedName>
</protein>
<comment type="caution">
    <text evidence="2">The sequence shown here is derived from an EMBL/GenBank/DDBJ whole genome shotgun (WGS) entry which is preliminary data.</text>
</comment>
<sequence>MKETSQIRKSLHKPYWYDKTNYSHVSNYDFILTSLTFPFIACLVLVLFYSVWPLFILVATVVLAIISYKLYNNFYYRYYRLIKRTEQRGSNKKQYYVVQTCLSSKKLEVFLIKKRVKWKDVESGSKESMEAFFDQKTIEKKVDEILLSPIKKAILKPKFIHKFREKNNILKAETNTSKHFLYLLLPVLLFGLAWYSPQPFYTIGVVILSLIIVYVFYTKNTSRFLRVVEKRVHQGRYEKTSYHIQSFISKKSINEITHKKNIKWTDHYPEEFKNDVYREEVEAFFDRKTTEIEVIDDVL</sequence>
<evidence type="ECO:0000313" key="2">
    <source>
        <dbReference type="EMBL" id="MDO5975075.1"/>
    </source>
</evidence>
<dbReference type="RefSeq" id="WP_303302243.1">
    <property type="nucleotide sequence ID" value="NZ_BAABDA010000035.1"/>
</dbReference>
<gene>
    <name evidence="2" type="ORF">Q4Q40_12830</name>
</gene>
<accession>A0ABT8WPK0</accession>
<keyword evidence="3" id="KW-1185">Reference proteome</keyword>
<feature type="transmembrane region" description="Helical" evidence="1">
    <location>
        <begin position="201"/>
        <end position="217"/>
    </location>
</feature>
<dbReference type="Proteomes" id="UP001176806">
    <property type="component" value="Unassembled WGS sequence"/>
</dbReference>
<keyword evidence="1" id="KW-1133">Transmembrane helix</keyword>
<feature type="transmembrane region" description="Helical" evidence="1">
    <location>
        <begin position="179"/>
        <end position="195"/>
    </location>
</feature>
<keyword evidence="1" id="KW-0812">Transmembrane</keyword>
<organism evidence="2 3">
    <name type="scientific">Flavivirga jejuensis</name>
    <dbReference type="NCBI Taxonomy" id="870487"/>
    <lineage>
        <taxon>Bacteria</taxon>
        <taxon>Pseudomonadati</taxon>
        <taxon>Bacteroidota</taxon>
        <taxon>Flavobacteriia</taxon>
        <taxon>Flavobacteriales</taxon>
        <taxon>Flavobacteriaceae</taxon>
        <taxon>Flavivirga</taxon>
    </lineage>
</organism>
<keyword evidence="1" id="KW-0472">Membrane</keyword>
<proteinExistence type="predicted"/>
<evidence type="ECO:0000313" key="3">
    <source>
        <dbReference type="Proteomes" id="UP001176806"/>
    </source>
</evidence>
<feature type="transmembrane region" description="Helical" evidence="1">
    <location>
        <begin position="28"/>
        <end position="48"/>
    </location>
</feature>
<feature type="transmembrane region" description="Helical" evidence="1">
    <location>
        <begin position="54"/>
        <end position="71"/>
    </location>
</feature>
<dbReference type="EMBL" id="JAUOEL010000004">
    <property type="protein sequence ID" value="MDO5975075.1"/>
    <property type="molecule type" value="Genomic_DNA"/>
</dbReference>
<evidence type="ECO:0000256" key="1">
    <source>
        <dbReference type="SAM" id="Phobius"/>
    </source>
</evidence>
<reference evidence="2" key="1">
    <citation type="submission" date="2023-07" db="EMBL/GenBank/DDBJ databases">
        <title>Two novel species in the genus Flavivirga.</title>
        <authorList>
            <person name="Kwon K."/>
        </authorList>
    </citation>
    <scope>NUCLEOTIDE SEQUENCE</scope>
    <source>
        <strain evidence="2">KACC 14158</strain>
    </source>
</reference>